<evidence type="ECO:0000313" key="3">
    <source>
        <dbReference type="EMBL" id="MFC4396441.1"/>
    </source>
</evidence>
<dbReference type="InterPro" id="IPR006059">
    <property type="entry name" value="SBP"/>
</dbReference>
<dbReference type="PROSITE" id="PS51257">
    <property type="entry name" value="PROKAR_LIPOPROTEIN"/>
    <property type="match status" value="1"/>
</dbReference>
<dbReference type="InterPro" id="IPR050490">
    <property type="entry name" value="Bact_solute-bd_prot1"/>
</dbReference>
<reference evidence="4" key="1">
    <citation type="journal article" date="2019" name="Int. J. Syst. Evol. Microbiol.">
        <title>The Global Catalogue of Microorganisms (GCM) 10K type strain sequencing project: providing services to taxonomists for standard genome sequencing and annotation.</title>
        <authorList>
            <consortium name="The Broad Institute Genomics Platform"/>
            <consortium name="The Broad Institute Genome Sequencing Center for Infectious Disease"/>
            <person name="Wu L."/>
            <person name="Ma J."/>
        </authorList>
    </citation>
    <scope>NUCLEOTIDE SEQUENCE [LARGE SCALE GENOMIC DNA]</scope>
    <source>
        <strain evidence="4">PJ61</strain>
    </source>
</reference>
<sequence>MKTPLRTGMVAKALATAAAVALLATGCSSASSSSDSGGNVTVRFTWWGNDLRNKETQQVIDAFQASHPNIKIQAEPGVWSSYWDKLATTTAANDSPDVIQMDQAYIAEYGGRGALLDLSKQGNIDTSKIDQDALKSGQVDGKQYGLSTGQNAKAVMINTKMFQDYGVPIPDDKTWTWDDYTKTAAQIAAAASKAGQTNYGSSYSLTDSDLNTWAMQHGESLYSADGGLGFKEGTATSFFENVLNLRNKGAAAPANIATEDISAPVEQTLFATGKTAMSWWWTNQVNALQSALKSEVKILRAPSSTGSAKDNGMSYKPSMFWSVSSRSKHPKEASEVVNYLLNNLDAAKTILTERGFPTNSEVQTAIDPQLTPADKAAAAFLKDIKPDLKDVPPVPPTGSSGVQALIQRYSSDVLFDRRSPSDAAKGLMQEAKDMIDSARKK</sequence>
<keyword evidence="4" id="KW-1185">Reference proteome</keyword>
<dbReference type="Pfam" id="PF01547">
    <property type="entry name" value="SBP_bac_1"/>
    <property type="match status" value="1"/>
</dbReference>
<dbReference type="Gene3D" id="3.40.190.10">
    <property type="entry name" value="Periplasmic binding protein-like II"/>
    <property type="match status" value="2"/>
</dbReference>
<comment type="caution">
    <text evidence="3">The sequence shown here is derived from an EMBL/GenBank/DDBJ whole genome shotgun (WGS) entry which is preliminary data.</text>
</comment>
<evidence type="ECO:0000313" key="4">
    <source>
        <dbReference type="Proteomes" id="UP001595778"/>
    </source>
</evidence>
<dbReference type="PANTHER" id="PTHR43649">
    <property type="entry name" value="ARABINOSE-BINDING PROTEIN-RELATED"/>
    <property type="match status" value="1"/>
</dbReference>
<evidence type="ECO:0000256" key="2">
    <source>
        <dbReference type="SAM" id="SignalP"/>
    </source>
</evidence>
<dbReference type="PANTHER" id="PTHR43649:SF11">
    <property type="entry name" value="ABC TRANSPORTER SUBSTRATE-BINDING PROTEIN YESO-RELATED"/>
    <property type="match status" value="1"/>
</dbReference>
<organism evidence="3 4">
    <name type="scientific">Arthrobacter sedimenti</name>
    <dbReference type="NCBI Taxonomy" id="2694931"/>
    <lineage>
        <taxon>Bacteria</taxon>
        <taxon>Bacillati</taxon>
        <taxon>Actinomycetota</taxon>
        <taxon>Actinomycetes</taxon>
        <taxon>Micrococcales</taxon>
        <taxon>Micrococcaceae</taxon>
        <taxon>Arthrobacter</taxon>
    </lineage>
</organism>
<name>A0ABV8WJ42_9MICC</name>
<feature type="signal peptide" evidence="2">
    <location>
        <begin position="1"/>
        <end position="30"/>
    </location>
</feature>
<proteinExistence type="predicted"/>
<feature type="chain" id="PRO_5047106815" evidence="2">
    <location>
        <begin position="31"/>
        <end position="441"/>
    </location>
</feature>
<keyword evidence="2" id="KW-0732">Signal</keyword>
<protein>
    <submittedName>
        <fullName evidence="3">ABC transporter substrate-binding protein</fullName>
    </submittedName>
</protein>
<dbReference type="Proteomes" id="UP001595778">
    <property type="component" value="Unassembled WGS sequence"/>
</dbReference>
<dbReference type="SUPFAM" id="SSF53850">
    <property type="entry name" value="Periplasmic binding protein-like II"/>
    <property type="match status" value="1"/>
</dbReference>
<dbReference type="EMBL" id="JBHSDQ010000003">
    <property type="protein sequence ID" value="MFC4396441.1"/>
    <property type="molecule type" value="Genomic_DNA"/>
</dbReference>
<gene>
    <name evidence="3" type="ORF">ACFO0G_10100</name>
</gene>
<accession>A0ABV8WJ42</accession>
<feature type="region of interest" description="Disordered" evidence="1">
    <location>
        <begin position="420"/>
        <end position="441"/>
    </location>
</feature>
<feature type="compositionally biased region" description="Basic and acidic residues" evidence="1">
    <location>
        <begin position="430"/>
        <end position="441"/>
    </location>
</feature>
<dbReference type="RefSeq" id="WP_376977341.1">
    <property type="nucleotide sequence ID" value="NZ_JBHSDQ010000003.1"/>
</dbReference>
<evidence type="ECO:0000256" key="1">
    <source>
        <dbReference type="SAM" id="MobiDB-lite"/>
    </source>
</evidence>